<dbReference type="EMBL" id="CP051685">
    <property type="protein sequence ID" value="QJE02208.1"/>
    <property type="molecule type" value="Genomic_DNA"/>
</dbReference>
<evidence type="ECO:0000256" key="1">
    <source>
        <dbReference type="SAM" id="MobiDB-lite"/>
    </source>
</evidence>
<evidence type="ECO:0000313" key="3">
    <source>
        <dbReference type="Proteomes" id="UP000502415"/>
    </source>
</evidence>
<name>A0A7Z2VZW3_9BURK</name>
<feature type="compositionally biased region" description="Polar residues" evidence="1">
    <location>
        <begin position="46"/>
        <end position="55"/>
    </location>
</feature>
<dbReference type="AlphaFoldDB" id="A0A7Z2VZW3"/>
<accession>A0A7Z2VZW3</accession>
<reference evidence="2 3" key="1">
    <citation type="submission" date="2020-04" db="EMBL/GenBank/DDBJ databases">
        <title>Genome sequencing of novel species.</title>
        <authorList>
            <person name="Heo J."/>
            <person name="Kim S.-J."/>
            <person name="Kim J.-S."/>
            <person name="Hong S.-B."/>
            <person name="Kwon S.-W."/>
        </authorList>
    </citation>
    <scope>NUCLEOTIDE SEQUENCE [LARGE SCALE GENOMIC DNA]</scope>
    <source>
        <strain evidence="2 3">GN2-R2</strain>
    </source>
</reference>
<feature type="region of interest" description="Disordered" evidence="1">
    <location>
        <begin position="1"/>
        <end position="100"/>
    </location>
</feature>
<dbReference type="Proteomes" id="UP000502415">
    <property type="component" value="Chromosome"/>
</dbReference>
<protein>
    <submittedName>
        <fullName evidence="2">Uncharacterized protein</fullName>
    </submittedName>
</protein>
<gene>
    <name evidence="2" type="ORF">HH212_21100</name>
</gene>
<dbReference type="KEGG" id="mfy:HH212_21100"/>
<dbReference type="RefSeq" id="WP_170204295.1">
    <property type="nucleotide sequence ID" value="NZ_CP051685.1"/>
</dbReference>
<feature type="compositionally biased region" description="Basic and acidic residues" evidence="1">
    <location>
        <begin position="56"/>
        <end position="70"/>
    </location>
</feature>
<sequence length="100" mass="9923">MADDNKSGLGRTYDQVTKDGTSSAATMGTGGTGNVGSMSGERAAQQAENGNAQSARTDDLLSDGSEKERNGFVGQGPGELETGMDGIGGAAAVNPGNRQG</sequence>
<organism evidence="2 3">
    <name type="scientific">Massilia forsythiae</name>
    <dbReference type="NCBI Taxonomy" id="2728020"/>
    <lineage>
        <taxon>Bacteria</taxon>
        <taxon>Pseudomonadati</taxon>
        <taxon>Pseudomonadota</taxon>
        <taxon>Betaproteobacteria</taxon>
        <taxon>Burkholderiales</taxon>
        <taxon>Oxalobacteraceae</taxon>
        <taxon>Telluria group</taxon>
        <taxon>Massilia</taxon>
    </lineage>
</organism>
<proteinExistence type="predicted"/>
<evidence type="ECO:0000313" key="2">
    <source>
        <dbReference type="EMBL" id="QJE02208.1"/>
    </source>
</evidence>
<keyword evidence="3" id="KW-1185">Reference proteome</keyword>